<proteinExistence type="predicted"/>
<evidence type="ECO:0000313" key="1">
    <source>
        <dbReference type="EMBL" id="QQK08317.1"/>
    </source>
</evidence>
<organism evidence="1 2">
    <name type="scientific">Miniphocaeibacter halophilus</name>
    <dbReference type="NCBI Taxonomy" id="2931922"/>
    <lineage>
        <taxon>Bacteria</taxon>
        <taxon>Bacillati</taxon>
        <taxon>Bacillota</taxon>
        <taxon>Tissierellia</taxon>
        <taxon>Tissierellales</taxon>
        <taxon>Peptoniphilaceae</taxon>
        <taxon>Miniphocaeibacter</taxon>
    </lineage>
</organism>
<gene>
    <name evidence="1" type="primary">rsgA</name>
    <name evidence="1" type="ORF">JFY71_01890</name>
</gene>
<dbReference type="Proteomes" id="UP000595814">
    <property type="component" value="Chromosome"/>
</dbReference>
<evidence type="ECO:0000313" key="2">
    <source>
        <dbReference type="Proteomes" id="UP000595814"/>
    </source>
</evidence>
<sequence>MNKYNLRDLGFTDELKEEHRLSEGMYIGRVFSQTKNLYRVVCEEGEVISEISGKFRYETKSTLDFPTVGDFVVLDRNNNNQGNAVINYRFSRKSAFVRKSAGTSNTKQIIASNIDYLFICMSLNNDFNLRRLERYISIAWESGAIPVVILTKADLCNNIDAKLTEVASVAIGVDVEVTSNLQEDSIEKIKKYISPGKTIAFIGSSGVGKSTLINSLIGEKILKTKDLRNDDKGKHTTTHREMFVLENGGLIIDTPGMRELGLDTVDISKSFSDIDELATMCKFNDCSHTKEPKCAVLKAVENGELSEERLNNYRKLKKESKYSGLDFKEIEKKKLEDMFSNVGGMKNARKYLKAKDKRRNK</sequence>
<keyword evidence="2" id="KW-1185">Reference proteome</keyword>
<name>A0AC61MRW0_9FIRM</name>
<protein>
    <submittedName>
        <fullName evidence="1">Ribosome small subunit-dependent GTPase A</fullName>
    </submittedName>
</protein>
<accession>A0AC61MRW0</accession>
<dbReference type="EMBL" id="CP066744">
    <property type="protein sequence ID" value="QQK08317.1"/>
    <property type="molecule type" value="Genomic_DNA"/>
</dbReference>
<reference evidence="1 2" key="1">
    <citation type="journal article" date="2022" name="Int. J. Syst. Evol. Microbiol.">
        <title>Miniphocaeibacter halophilus sp. nov., an ammonium-tolerant acetate-producing bacterium isolated from a biogas system.</title>
        <authorList>
            <person name="Schnurer A."/>
            <person name="Singh A."/>
            <person name="Bi S."/>
            <person name="Qiao W."/>
            <person name="Westerholm M."/>
        </authorList>
    </citation>
    <scope>NUCLEOTIDE SEQUENCE [LARGE SCALE GENOMIC DNA]</scope>
    <source>
        <strain evidence="1 2">AMB_01</strain>
    </source>
</reference>